<gene>
    <name evidence="1" type="ORF">CEXT_661501</name>
</gene>
<evidence type="ECO:0000313" key="2">
    <source>
        <dbReference type="Proteomes" id="UP001054945"/>
    </source>
</evidence>
<reference evidence="1 2" key="1">
    <citation type="submission" date="2021-06" db="EMBL/GenBank/DDBJ databases">
        <title>Caerostris extrusa draft genome.</title>
        <authorList>
            <person name="Kono N."/>
            <person name="Arakawa K."/>
        </authorList>
    </citation>
    <scope>NUCLEOTIDE SEQUENCE [LARGE SCALE GENOMIC DNA]</scope>
</reference>
<accession>A0AAV4PN20</accession>
<dbReference type="EMBL" id="BPLR01004904">
    <property type="protein sequence ID" value="GIX98413.1"/>
    <property type="molecule type" value="Genomic_DNA"/>
</dbReference>
<proteinExistence type="predicted"/>
<keyword evidence="2" id="KW-1185">Reference proteome</keyword>
<comment type="caution">
    <text evidence="1">The sequence shown here is derived from an EMBL/GenBank/DDBJ whole genome shotgun (WGS) entry which is preliminary data.</text>
</comment>
<evidence type="ECO:0000313" key="1">
    <source>
        <dbReference type="EMBL" id="GIX98413.1"/>
    </source>
</evidence>
<sequence length="78" mass="8474">MKAADNKVSPASLLIFGARLQAVGTLLPKCANGVLRAVLIGSVQFDYGAYTNDPFYAIDEIICSKFLQLTVYNSINYP</sequence>
<organism evidence="1 2">
    <name type="scientific">Caerostris extrusa</name>
    <name type="common">Bark spider</name>
    <name type="synonym">Caerostris bankana</name>
    <dbReference type="NCBI Taxonomy" id="172846"/>
    <lineage>
        <taxon>Eukaryota</taxon>
        <taxon>Metazoa</taxon>
        <taxon>Ecdysozoa</taxon>
        <taxon>Arthropoda</taxon>
        <taxon>Chelicerata</taxon>
        <taxon>Arachnida</taxon>
        <taxon>Araneae</taxon>
        <taxon>Araneomorphae</taxon>
        <taxon>Entelegynae</taxon>
        <taxon>Araneoidea</taxon>
        <taxon>Araneidae</taxon>
        <taxon>Caerostris</taxon>
    </lineage>
</organism>
<dbReference type="AlphaFoldDB" id="A0AAV4PN20"/>
<protein>
    <submittedName>
        <fullName evidence="1">Uncharacterized protein</fullName>
    </submittedName>
</protein>
<dbReference type="Proteomes" id="UP001054945">
    <property type="component" value="Unassembled WGS sequence"/>
</dbReference>
<name>A0AAV4PN20_CAEEX</name>